<dbReference type="Proteomes" id="UP000005237">
    <property type="component" value="Unassembled WGS sequence"/>
</dbReference>
<dbReference type="PANTHER" id="PTHR22956">
    <property type="entry name" value="ANKYRIN REPEAT-CONTAINING PROTEIN F37A4.4-RELATED-RELATED"/>
    <property type="match status" value="1"/>
</dbReference>
<sequence>MLQVTDQISGVTHLVVPTNSYGVLVSDDFTYIMCVFLPTILMQEQWLGACLDSKSNLRNDYKWRVQNVEYMGKIYNTVETWARWVHKQCIPFLFGVQFYMTNDAHSDASVVNQLKPLVEMHGATLCDEMPLKENYNPGSYPFHHFHMGPIFIIHAAKDHQFEQLRNDNLFTLMTIQQFIVFMLEMQVMYDPERKEPIPVKNEDFTTLHATTSGL</sequence>
<accession>A0A8R1I3Q9</accession>
<dbReference type="PANTHER" id="PTHR22956:SF17">
    <property type="entry name" value="ANKYRIN REPEAT-CONTAINING PROTEIN F37A4.4-RELATED"/>
    <property type="match status" value="1"/>
</dbReference>
<name>A0A8R1I3Q9_CAEJA</name>
<proteinExistence type="predicted"/>
<protein>
    <submittedName>
        <fullName evidence="1">Uncharacterized protein</fullName>
    </submittedName>
</protein>
<dbReference type="SUPFAM" id="SSF52113">
    <property type="entry name" value="BRCT domain"/>
    <property type="match status" value="1"/>
</dbReference>
<organism evidence="1 2">
    <name type="scientific">Caenorhabditis japonica</name>
    <dbReference type="NCBI Taxonomy" id="281687"/>
    <lineage>
        <taxon>Eukaryota</taxon>
        <taxon>Metazoa</taxon>
        <taxon>Ecdysozoa</taxon>
        <taxon>Nematoda</taxon>
        <taxon>Chromadorea</taxon>
        <taxon>Rhabditida</taxon>
        <taxon>Rhabditina</taxon>
        <taxon>Rhabditomorpha</taxon>
        <taxon>Rhabditoidea</taxon>
        <taxon>Rhabditidae</taxon>
        <taxon>Peloderinae</taxon>
        <taxon>Caenorhabditis</taxon>
    </lineage>
</organism>
<reference evidence="1" key="2">
    <citation type="submission" date="2022-06" db="UniProtKB">
        <authorList>
            <consortium name="EnsemblMetazoa"/>
        </authorList>
    </citation>
    <scope>IDENTIFICATION</scope>
    <source>
        <strain evidence="1">DF5081</strain>
    </source>
</reference>
<reference evidence="2" key="1">
    <citation type="submission" date="2010-08" db="EMBL/GenBank/DDBJ databases">
        <authorList>
            <consortium name="Caenorhabditis japonica Sequencing Consortium"/>
            <person name="Wilson R.K."/>
        </authorList>
    </citation>
    <scope>NUCLEOTIDE SEQUENCE [LARGE SCALE GENOMIC DNA]</scope>
    <source>
        <strain evidence="2">DF5081</strain>
    </source>
</reference>
<dbReference type="AlphaFoldDB" id="A0A8R1I3Q9"/>
<dbReference type="EnsemblMetazoa" id="CJA14345.1">
    <property type="protein sequence ID" value="CJA14345.1"/>
    <property type="gene ID" value="WBGene00133549"/>
</dbReference>
<keyword evidence="2" id="KW-1185">Reference proteome</keyword>
<dbReference type="InterPro" id="IPR036420">
    <property type="entry name" value="BRCT_dom_sf"/>
</dbReference>
<evidence type="ECO:0000313" key="2">
    <source>
        <dbReference type="Proteomes" id="UP000005237"/>
    </source>
</evidence>
<evidence type="ECO:0000313" key="1">
    <source>
        <dbReference type="EnsemblMetazoa" id="CJA14345.1"/>
    </source>
</evidence>
<dbReference type="OMA" id="TITHYIV"/>
<dbReference type="InterPro" id="IPR053345">
    <property type="entry name" value="Ankyrin_repeat-containing"/>
</dbReference>